<dbReference type="Proteomes" id="UP000294843">
    <property type="component" value="Unassembled WGS sequence"/>
</dbReference>
<reference evidence="1 2" key="1">
    <citation type="submission" date="2019-01" db="EMBL/GenBank/DDBJ databases">
        <title>Draft genome sequences of the type strains of six Macrococcus species.</title>
        <authorList>
            <person name="Mazhar S."/>
            <person name="Altermann E."/>
            <person name="Hill C."/>
            <person name="Mcauliffe O."/>
        </authorList>
    </citation>
    <scope>NUCLEOTIDE SEQUENCE [LARGE SCALE GENOMIC DNA]</scope>
    <source>
        <strain evidence="1 2">ATCC 51825</strain>
    </source>
</reference>
<evidence type="ECO:0008006" key="3">
    <source>
        <dbReference type="Google" id="ProtNLM"/>
    </source>
</evidence>
<evidence type="ECO:0000313" key="1">
    <source>
        <dbReference type="EMBL" id="TDM13993.1"/>
    </source>
</evidence>
<gene>
    <name evidence="1" type="ORF">ERX55_06990</name>
</gene>
<dbReference type="OrthoDB" id="2418158at2"/>
<dbReference type="RefSeq" id="WP_133451854.1">
    <property type="nucleotide sequence ID" value="NZ_SCWF01000006.1"/>
</dbReference>
<accession>A0A4R6C0E2</accession>
<organism evidence="1 2">
    <name type="scientific">Macrococcus bovicus</name>
    <dbReference type="NCBI Taxonomy" id="69968"/>
    <lineage>
        <taxon>Bacteria</taxon>
        <taxon>Bacillati</taxon>
        <taxon>Bacillota</taxon>
        <taxon>Bacilli</taxon>
        <taxon>Bacillales</taxon>
        <taxon>Staphylococcaceae</taxon>
        <taxon>Macrococcus</taxon>
    </lineage>
</organism>
<sequence length="120" mass="13998">MSHVQLLAAWQHQNLEEIKTLIEPDIAVEFVYPDGHVIYGDYNNMIQVFEERFSMVQDWNFEVIYKADRQEDTLVIMKITREDDDFNRLSAPSLCLLTFHAVGNTHKLKRAHFELGITGS</sequence>
<name>A0A4R6C0E2_9STAP</name>
<keyword evidence="2" id="KW-1185">Reference proteome</keyword>
<dbReference type="EMBL" id="SCWF01000006">
    <property type="protein sequence ID" value="TDM13993.1"/>
    <property type="molecule type" value="Genomic_DNA"/>
</dbReference>
<protein>
    <recommendedName>
        <fullName evidence="3">Nuclear transport factor 2 family protein</fullName>
    </recommendedName>
</protein>
<comment type="caution">
    <text evidence="1">The sequence shown here is derived from an EMBL/GenBank/DDBJ whole genome shotgun (WGS) entry which is preliminary data.</text>
</comment>
<evidence type="ECO:0000313" key="2">
    <source>
        <dbReference type="Proteomes" id="UP000294843"/>
    </source>
</evidence>
<proteinExistence type="predicted"/>
<dbReference type="AlphaFoldDB" id="A0A4R6C0E2"/>